<dbReference type="Proteomes" id="UP000245506">
    <property type="component" value="Unassembled WGS sequence"/>
</dbReference>
<gene>
    <name evidence="1" type="ORF">DKT75_01510</name>
</gene>
<organism evidence="1 2">
    <name type="scientific">Leucothrix arctica</name>
    <dbReference type="NCBI Taxonomy" id="1481894"/>
    <lineage>
        <taxon>Bacteria</taxon>
        <taxon>Pseudomonadati</taxon>
        <taxon>Pseudomonadota</taxon>
        <taxon>Gammaproteobacteria</taxon>
        <taxon>Thiotrichales</taxon>
        <taxon>Thiotrichaceae</taxon>
        <taxon>Leucothrix</taxon>
    </lineage>
</organism>
<comment type="caution">
    <text evidence="1">The sequence shown here is derived from an EMBL/GenBank/DDBJ whole genome shotgun (WGS) entry which is preliminary data.</text>
</comment>
<dbReference type="RefSeq" id="WP_109821675.1">
    <property type="nucleotide sequence ID" value="NZ_QGKL01000007.1"/>
</dbReference>
<dbReference type="OrthoDB" id="7054649at2"/>
<protein>
    <submittedName>
        <fullName evidence="1">Uncharacterized protein</fullName>
    </submittedName>
</protein>
<proteinExistence type="predicted"/>
<accession>A0A317CS33</accession>
<name>A0A317CS33_9GAMM</name>
<evidence type="ECO:0000313" key="2">
    <source>
        <dbReference type="Proteomes" id="UP000245506"/>
    </source>
</evidence>
<evidence type="ECO:0000313" key="1">
    <source>
        <dbReference type="EMBL" id="PWQ99250.1"/>
    </source>
</evidence>
<keyword evidence="2" id="KW-1185">Reference proteome</keyword>
<dbReference type="EMBL" id="QGKL01000007">
    <property type="protein sequence ID" value="PWQ99250.1"/>
    <property type="molecule type" value="Genomic_DNA"/>
</dbReference>
<dbReference type="AlphaFoldDB" id="A0A317CS33"/>
<sequence length="410" mass="46244">MTREIALDKQALFRWLLKRDVHEYLDTDGRPIGEGRSDVYASVETTFKSCPYPGSRHNHEYPMNASALNSISKEWQKVLLLLGELSQQYQAYQKTSVDSFYDLALVSGAGVFLSDYMALRHAQPLATRDFPVLLTGLYKVCLGFQQATFLAMMNDQFKDSVSEQQLPDSKGFYEHLETHGLLIGEDEVCGGSSVMIRRAFDAMCGKDLKPGAMEKLPQLAEMEVDWDAYNSFTSNASNLWRKAILYVIQMRGFVFEISDGSIPEALKTTINAHLKAHLNDIIKEQEGLAVEIATMTIEESDRPLSDWVGAQSHFLKEIDYSPAQTVINSELATRVINELAQKIDFSLHRDSVVHAIEWQVSHYQQFETAVLKDFNQHLEAMQKALGVAFSDTTLAAKDLSMIYGKTISNW</sequence>
<reference evidence="1 2" key="1">
    <citation type="submission" date="2018-05" db="EMBL/GenBank/DDBJ databases">
        <title>Leucothrix arctica sp. nov., isolated from Arctic seawater.</title>
        <authorList>
            <person name="Choi A."/>
            <person name="Baek K."/>
        </authorList>
    </citation>
    <scope>NUCLEOTIDE SEQUENCE [LARGE SCALE GENOMIC DNA]</scope>
    <source>
        <strain evidence="1 2">IMCC9719</strain>
    </source>
</reference>